<keyword evidence="2" id="KW-1185">Reference proteome</keyword>
<dbReference type="OrthoDB" id="10469451at2759"/>
<protein>
    <submittedName>
        <fullName evidence="1">Uncharacterized protein</fullName>
    </submittedName>
</protein>
<evidence type="ECO:0000313" key="2">
    <source>
        <dbReference type="Proteomes" id="UP001165122"/>
    </source>
</evidence>
<dbReference type="AlphaFoldDB" id="A0A9W7AI98"/>
<dbReference type="EMBL" id="BRXW01000672">
    <property type="protein sequence ID" value="GMH73356.1"/>
    <property type="molecule type" value="Genomic_DNA"/>
</dbReference>
<name>A0A9W7AI98_9STRA</name>
<dbReference type="Proteomes" id="UP001165122">
    <property type="component" value="Unassembled WGS sequence"/>
</dbReference>
<reference evidence="2" key="1">
    <citation type="journal article" date="2023" name="Commun. Biol.">
        <title>Genome analysis of Parmales, the sister group of diatoms, reveals the evolutionary specialization of diatoms from phago-mixotrophs to photoautotrophs.</title>
        <authorList>
            <person name="Ban H."/>
            <person name="Sato S."/>
            <person name="Yoshikawa S."/>
            <person name="Yamada K."/>
            <person name="Nakamura Y."/>
            <person name="Ichinomiya M."/>
            <person name="Sato N."/>
            <person name="Blanc-Mathieu R."/>
            <person name="Endo H."/>
            <person name="Kuwata A."/>
            <person name="Ogata H."/>
        </authorList>
    </citation>
    <scope>NUCLEOTIDE SEQUENCE [LARGE SCALE GENOMIC DNA]</scope>
    <source>
        <strain evidence="2">NIES 3700</strain>
    </source>
</reference>
<evidence type="ECO:0000313" key="1">
    <source>
        <dbReference type="EMBL" id="GMH73356.1"/>
    </source>
</evidence>
<comment type="caution">
    <text evidence="1">The sequence shown here is derived from an EMBL/GenBank/DDBJ whole genome shotgun (WGS) entry which is preliminary data.</text>
</comment>
<sequence>MCLREARKYNYGWGGVKYPEKKWKESSRVWWEEGNGEDGKGKGMKSPLDISEPRLGLSLSTYDEGYETRNFFDSMYRNLPSTLTSFEKIVFLTRSNCFWDSCDEEFEPDLLSYREVCMRLGLDYEGKGEKVRKGWAKACRKIKMGEWGVENEEVIKDGFL</sequence>
<proteinExistence type="predicted"/>
<accession>A0A9W7AI98</accession>
<organism evidence="1 2">
    <name type="scientific">Triparma laevis f. longispina</name>
    <dbReference type="NCBI Taxonomy" id="1714387"/>
    <lineage>
        <taxon>Eukaryota</taxon>
        <taxon>Sar</taxon>
        <taxon>Stramenopiles</taxon>
        <taxon>Ochrophyta</taxon>
        <taxon>Bolidophyceae</taxon>
        <taxon>Parmales</taxon>
        <taxon>Triparmaceae</taxon>
        <taxon>Triparma</taxon>
    </lineage>
</organism>
<gene>
    <name evidence="1" type="ORF">TrLO_g1016</name>
</gene>